<dbReference type="EMBL" id="UYRU01055304">
    <property type="protein sequence ID" value="VDN13000.1"/>
    <property type="molecule type" value="Genomic_DNA"/>
</dbReference>
<dbReference type="GO" id="GO:0005975">
    <property type="term" value="P:carbohydrate metabolic process"/>
    <property type="evidence" value="ECO:0007669"/>
    <property type="project" value="TreeGrafter"/>
</dbReference>
<keyword evidence="6 14" id="KW-0735">Signal-anchor</keyword>
<evidence type="ECO:0000256" key="11">
    <source>
        <dbReference type="PIRSR" id="PIRSR605027-1"/>
    </source>
</evidence>
<dbReference type="InterPro" id="IPR005027">
    <property type="entry name" value="Glyco_trans_43"/>
</dbReference>
<evidence type="ECO:0000256" key="14">
    <source>
        <dbReference type="RuleBase" id="RU363127"/>
    </source>
</evidence>
<gene>
    <name evidence="15" type="ORF">DILT_LOCUS8831</name>
</gene>
<dbReference type="GO" id="GO:0015018">
    <property type="term" value="F:galactosylgalactosylxylosylprotein 3-beta-glucuronosyltransferase activity"/>
    <property type="evidence" value="ECO:0007669"/>
    <property type="project" value="UniProtKB-UniRule"/>
</dbReference>
<proteinExistence type="inferred from homology"/>
<evidence type="ECO:0000256" key="5">
    <source>
        <dbReference type="ARBA" id="ARBA00022692"/>
    </source>
</evidence>
<name>A0A3P7LHY7_DIBLA</name>
<keyword evidence="14" id="KW-0333">Golgi apparatus</keyword>
<keyword evidence="12 14" id="KW-0479">Metal-binding</keyword>
<evidence type="ECO:0000256" key="6">
    <source>
        <dbReference type="ARBA" id="ARBA00022968"/>
    </source>
</evidence>
<evidence type="ECO:0000256" key="1">
    <source>
        <dbReference type="ARBA" id="ARBA00004606"/>
    </source>
</evidence>
<evidence type="ECO:0000256" key="9">
    <source>
        <dbReference type="ARBA" id="ARBA00023180"/>
    </source>
</evidence>
<dbReference type="Pfam" id="PF03360">
    <property type="entry name" value="Glyco_transf_43"/>
    <property type="match status" value="1"/>
</dbReference>
<dbReference type="UniPathway" id="UPA00378"/>
<dbReference type="PANTHER" id="PTHR10896:SF65">
    <property type="entry name" value="GALACTOSYLGALACTOSYLXYLOSYLPROTEIN 3-BETA-GLUCURONOSYLTRANSFERASE 3"/>
    <property type="match status" value="1"/>
</dbReference>
<dbReference type="Proteomes" id="UP000281553">
    <property type="component" value="Unassembled WGS sequence"/>
</dbReference>
<evidence type="ECO:0000313" key="15">
    <source>
        <dbReference type="EMBL" id="VDN13000.1"/>
    </source>
</evidence>
<evidence type="ECO:0000256" key="7">
    <source>
        <dbReference type="ARBA" id="ARBA00022989"/>
    </source>
</evidence>
<dbReference type="OrthoDB" id="675023at2759"/>
<dbReference type="CDD" id="cd00218">
    <property type="entry name" value="GlcAT-I"/>
    <property type="match status" value="1"/>
</dbReference>
<keyword evidence="5" id="KW-0812">Transmembrane</keyword>
<dbReference type="AlphaFoldDB" id="A0A3P7LHY7"/>
<dbReference type="GO" id="GO:0050650">
    <property type="term" value="P:chondroitin sulfate proteoglycan biosynthetic process"/>
    <property type="evidence" value="ECO:0007669"/>
    <property type="project" value="TreeGrafter"/>
</dbReference>
<dbReference type="EC" id="2.4.1.135" evidence="3 14"/>
<dbReference type="Gene3D" id="3.90.550.10">
    <property type="entry name" value="Spore Coat Polysaccharide Biosynthesis Protein SpsA, Chain A"/>
    <property type="match status" value="1"/>
</dbReference>
<dbReference type="InterPro" id="IPR029044">
    <property type="entry name" value="Nucleotide-diphossugar_trans"/>
</dbReference>
<accession>A0A3P7LHY7</accession>
<evidence type="ECO:0000256" key="8">
    <source>
        <dbReference type="ARBA" id="ARBA00023136"/>
    </source>
</evidence>
<comment type="similarity">
    <text evidence="2 14">Belongs to the glycosyltransferase 43 family.</text>
</comment>
<comment type="cofactor">
    <cofactor evidence="12 14">
        <name>Mn(2+)</name>
        <dbReference type="ChEBI" id="CHEBI:29035"/>
    </cofactor>
</comment>
<reference evidence="15 16" key="1">
    <citation type="submission" date="2018-11" db="EMBL/GenBank/DDBJ databases">
        <authorList>
            <consortium name="Pathogen Informatics"/>
        </authorList>
    </citation>
    <scope>NUCLEOTIDE SEQUENCE [LARGE SCALE GENOMIC DNA]</scope>
</reference>
<evidence type="ECO:0000256" key="13">
    <source>
        <dbReference type="PIRSR" id="PIRSR605027-4"/>
    </source>
</evidence>
<evidence type="ECO:0000313" key="16">
    <source>
        <dbReference type="Proteomes" id="UP000281553"/>
    </source>
</evidence>
<evidence type="ECO:0000256" key="12">
    <source>
        <dbReference type="PIRSR" id="PIRSR605027-3"/>
    </source>
</evidence>
<feature type="binding site" evidence="12">
    <location>
        <position position="134"/>
    </location>
    <ligand>
        <name>Mn(2+)</name>
        <dbReference type="ChEBI" id="CHEBI:29035"/>
    </ligand>
</feature>
<dbReference type="GO" id="GO:0046872">
    <property type="term" value="F:metal ion binding"/>
    <property type="evidence" value="ECO:0007669"/>
    <property type="project" value="UniProtKB-KW"/>
</dbReference>
<evidence type="ECO:0000256" key="10">
    <source>
        <dbReference type="ARBA" id="ARBA00047979"/>
    </source>
</evidence>
<keyword evidence="12 14" id="KW-0464">Manganese</keyword>
<feature type="site" description="Interaction with galactose moiety of substrate glycoprotein" evidence="13">
    <location>
        <position position="165"/>
    </location>
</feature>
<evidence type="ECO:0000256" key="2">
    <source>
        <dbReference type="ARBA" id="ARBA00007706"/>
    </source>
</evidence>
<organism evidence="15 16">
    <name type="scientific">Dibothriocephalus latus</name>
    <name type="common">Fish tapeworm</name>
    <name type="synonym">Diphyllobothrium latum</name>
    <dbReference type="NCBI Taxonomy" id="60516"/>
    <lineage>
        <taxon>Eukaryota</taxon>
        <taxon>Metazoa</taxon>
        <taxon>Spiralia</taxon>
        <taxon>Lophotrochozoa</taxon>
        <taxon>Platyhelminthes</taxon>
        <taxon>Cestoda</taxon>
        <taxon>Eucestoda</taxon>
        <taxon>Diphyllobothriidea</taxon>
        <taxon>Diphyllobothriidae</taxon>
        <taxon>Dibothriocephalus</taxon>
    </lineage>
</organism>
<protein>
    <recommendedName>
        <fullName evidence="3 14">Galactosylgalactosylxylosylprotein 3-beta-glucuronosyltransferase</fullName>
        <ecNumber evidence="3 14">2.4.1.135</ecNumber>
    </recommendedName>
</protein>
<comment type="catalytic activity">
    <reaction evidence="10 14">
        <text>3-O-(beta-D-galactosyl-(1-&gt;3)-beta-D-galactosyl-(1-&gt;4)-beta-D-xylosyl)-L-seryl-[protein] + UDP-alpha-D-glucuronate = 3-O-(beta-D-GlcA-(1-&gt;3)-beta-D-Gal-(1-&gt;3)-beta-D-Gal-(1-&gt;4)-beta-D-Xyl)-L-seryl-[protein] + UDP + H(+)</text>
        <dbReference type="Rhea" id="RHEA:24168"/>
        <dbReference type="Rhea" id="RHEA-COMP:12571"/>
        <dbReference type="Rhea" id="RHEA-COMP:12573"/>
        <dbReference type="ChEBI" id="CHEBI:15378"/>
        <dbReference type="ChEBI" id="CHEBI:58052"/>
        <dbReference type="ChEBI" id="CHEBI:58223"/>
        <dbReference type="ChEBI" id="CHEBI:132090"/>
        <dbReference type="ChEBI" id="CHEBI:132093"/>
        <dbReference type="EC" id="2.4.1.135"/>
    </reaction>
</comment>
<evidence type="ECO:0000256" key="3">
    <source>
        <dbReference type="ARBA" id="ARBA00012641"/>
    </source>
</evidence>
<keyword evidence="8" id="KW-0472">Membrane</keyword>
<feature type="active site" description="Proton donor/acceptor" evidence="11">
    <location>
        <position position="221"/>
    </location>
</feature>
<dbReference type="SUPFAM" id="SSF53448">
    <property type="entry name" value="Nucleotide-diphospho-sugar transferases"/>
    <property type="match status" value="1"/>
</dbReference>
<keyword evidence="9" id="KW-0325">Glycoprotein</keyword>
<comment type="subcellular location">
    <subcellularLocation>
        <location evidence="14">Golgi apparatus membrane</location>
        <topology evidence="14">Single-pass type II membrane protein</topology>
    </subcellularLocation>
    <subcellularLocation>
        <location evidence="1">Membrane</location>
        <topology evidence="1">Single-pass type II membrane protein</topology>
    </subcellularLocation>
</comment>
<keyword evidence="7" id="KW-1133">Transmembrane helix</keyword>
<sequence length="247" mass="28245">MSKNVFLALLSLTFVSVSVYVILRAQVQPNRTKIFIITPTYARPTQMPELVRLCNTFRLIRDIHWIIVEDAEYTSNEVAEFIARCQIPITQLHAKSPKTRRIRGSNQRNEAIRWVRKVTKSREMKGVVYFADDDNTYDPRIFEEMRTTVRGSTWPVGLVGGLTREGCVTDKKDPSTIIGFEASYKPNRAFPIDMAAFAVNLELFHRYSAAAFDYTYVGMQEGRILSQLGFKNAFELEPKASGCTEVR</sequence>
<evidence type="ECO:0000256" key="4">
    <source>
        <dbReference type="ARBA" id="ARBA00022679"/>
    </source>
</evidence>
<keyword evidence="16" id="KW-1185">Reference proteome</keyword>
<dbReference type="GO" id="GO:0000139">
    <property type="term" value="C:Golgi membrane"/>
    <property type="evidence" value="ECO:0007669"/>
    <property type="project" value="UniProtKB-SubCell"/>
</dbReference>
<keyword evidence="4 14" id="KW-0808">Transferase</keyword>
<comment type="pathway">
    <text evidence="14">Protein modification; protein glycosylation.</text>
</comment>
<dbReference type="PANTHER" id="PTHR10896">
    <property type="entry name" value="GALACTOSYLGALACTOSYLXYLOSYLPROTEIN 3-BETA-GLUCURONOSYLTRANSFERASE BETA-1,3-GLUCURONYLTRANSFERASE"/>
    <property type="match status" value="1"/>
</dbReference>